<dbReference type="AlphaFoldDB" id="A0A4Y2BXX6"/>
<accession>A0A4Y2BXX6</accession>
<sequence>MCELQQRRGHLGVNRRRFPAAESVLTCTGSHTQRIWNAIMPQAPPVPKPGFCHQASTAFEASSLKAFEGDSEDNTICCRNIDPNLEKGSEFYKENYFEPLVLTL</sequence>
<dbReference type="Proteomes" id="UP000499080">
    <property type="component" value="Unassembled WGS sequence"/>
</dbReference>
<protein>
    <submittedName>
        <fullName evidence="1">Uncharacterized protein</fullName>
    </submittedName>
</protein>
<proteinExistence type="predicted"/>
<organism evidence="1 2">
    <name type="scientific">Araneus ventricosus</name>
    <name type="common">Orbweaver spider</name>
    <name type="synonym">Epeira ventricosa</name>
    <dbReference type="NCBI Taxonomy" id="182803"/>
    <lineage>
        <taxon>Eukaryota</taxon>
        <taxon>Metazoa</taxon>
        <taxon>Ecdysozoa</taxon>
        <taxon>Arthropoda</taxon>
        <taxon>Chelicerata</taxon>
        <taxon>Arachnida</taxon>
        <taxon>Araneae</taxon>
        <taxon>Araneomorphae</taxon>
        <taxon>Entelegynae</taxon>
        <taxon>Araneoidea</taxon>
        <taxon>Araneidae</taxon>
        <taxon>Araneus</taxon>
    </lineage>
</organism>
<evidence type="ECO:0000313" key="1">
    <source>
        <dbReference type="EMBL" id="GBL96629.1"/>
    </source>
</evidence>
<gene>
    <name evidence="1" type="ORF">AVEN_207795_1</name>
</gene>
<comment type="caution">
    <text evidence="1">The sequence shown here is derived from an EMBL/GenBank/DDBJ whole genome shotgun (WGS) entry which is preliminary data.</text>
</comment>
<keyword evidence="2" id="KW-1185">Reference proteome</keyword>
<reference evidence="1 2" key="1">
    <citation type="journal article" date="2019" name="Sci. Rep.">
        <title>Orb-weaving spider Araneus ventricosus genome elucidates the spidroin gene catalogue.</title>
        <authorList>
            <person name="Kono N."/>
            <person name="Nakamura H."/>
            <person name="Ohtoshi R."/>
            <person name="Moran D.A.P."/>
            <person name="Shinohara A."/>
            <person name="Yoshida Y."/>
            <person name="Fujiwara M."/>
            <person name="Mori M."/>
            <person name="Tomita M."/>
            <person name="Arakawa K."/>
        </authorList>
    </citation>
    <scope>NUCLEOTIDE SEQUENCE [LARGE SCALE GENOMIC DNA]</scope>
</reference>
<evidence type="ECO:0000313" key="2">
    <source>
        <dbReference type="Proteomes" id="UP000499080"/>
    </source>
</evidence>
<dbReference type="EMBL" id="BGPR01000122">
    <property type="protein sequence ID" value="GBL96629.1"/>
    <property type="molecule type" value="Genomic_DNA"/>
</dbReference>
<name>A0A4Y2BXX6_ARAVE</name>